<dbReference type="InterPro" id="IPR000829">
    <property type="entry name" value="DAGK"/>
</dbReference>
<evidence type="ECO:0000256" key="15">
    <source>
        <dbReference type="ARBA" id="ARBA00022989"/>
    </source>
</evidence>
<dbReference type="AlphaFoldDB" id="A0A317RC11"/>
<gene>
    <name evidence="25" type="ORF">DFR36_104217</name>
</gene>
<evidence type="ECO:0000256" key="12">
    <source>
        <dbReference type="ARBA" id="ARBA00022777"/>
    </source>
</evidence>
<dbReference type="GO" id="GO:0005524">
    <property type="term" value="F:ATP binding"/>
    <property type="evidence" value="ECO:0007669"/>
    <property type="project" value="UniProtKB-KW"/>
</dbReference>
<dbReference type="Pfam" id="PF01219">
    <property type="entry name" value="DAGK_prokar"/>
    <property type="match status" value="1"/>
</dbReference>
<keyword evidence="11 22" id="KW-0547">Nucleotide-binding</keyword>
<name>A0A317RC11_9BURK</name>
<evidence type="ECO:0000256" key="4">
    <source>
        <dbReference type="ARBA" id="ARBA00017575"/>
    </source>
</evidence>
<feature type="binding site" evidence="22">
    <location>
        <position position="90"/>
    </location>
    <ligand>
        <name>ATP</name>
        <dbReference type="ChEBI" id="CHEBI:30616"/>
    </ligand>
</feature>
<evidence type="ECO:0000256" key="21">
    <source>
        <dbReference type="PIRSR" id="PIRSR600829-2"/>
    </source>
</evidence>
<comment type="function">
    <text evidence="24">Catalyzes the ATP-dependent phosphorylation of sn-l,2-diacylglycerol (DAG) to phosphatidic acid. Involved in the recycling of diacylglycerol produced as a by-product during membrane-derived oligosaccharide (MDO) biosynthesis.</text>
</comment>
<comment type="cofactor">
    <cofactor evidence="23">
        <name>Mg(2+)</name>
        <dbReference type="ChEBI" id="CHEBI:18420"/>
    </cofactor>
    <text evidence="23">Mn(2+), Zn(2+), Cd(2+) and Co(2+) support activity to lesser extents.</text>
</comment>
<feature type="binding site" evidence="22">
    <location>
        <position position="24"/>
    </location>
    <ligand>
        <name>ATP</name>
        <dbReference type="ChEBI" id="CHEBI:30616"/>
    </ligand>
</feature>
<feature type="binding site" evidence="21">
    <location>
        <position position="83"/>
    </location>
    <ligand>
        <name>substrate</name>
    </ligand>
</feature>
<evidence type="ECO:0000256" key="7">
    <source>
        <dbReference type="ARBA" id="ARBA00022519"/>
    </source>
</evidence>
<evidence type="ECO:0000256" key="14">
    <source>
        <dbReference type="ARBA" id="ARBA00022842"/>
    </source>
</evidence>
<keyword evidence="14 23" id="KW-0460">Magnesium</keyword>
<dbReference type="PANTHER" id="PTHR34299:SF1">
    <property type="entry name" value="DIACYLGLYCEROL KINASE"/>
    <property type="match status" value="1"/>
</dbReference>
<keyword evidence="10 23" id="KW-0479">Metal-binding</keyword>
<dbReference type="GO" id="GO:0046872">
    <property type="term" value="F:metal ion binding"/>
    <property type="evidence" value="ECO:0007669"/>
    <property type="project" value="UniProtKB-KW"/>
</dbReference>
<feature type="binding site" evidence="23">
    <location>
        <position position="90"/>
    </location>
    <ligand>
        <name>a divalent metal cation</name>
        <dbReference type="ChEBI" id="CHEBI:60240"/>
    </ligand>
</feature>
<evidence type="ECO:0000313" key="26">
    <source>
        <dbReference type="Proteomes" id="UP000246483"/>
    </source>
</evidence>
<proteinExistence type="inferred from homology"/>
<evidence type="ECO:0000256" key="3">
    <source>
        <dbReference type="ARBA" id="ARBA00012133"/>
    </source>
</evidence>
<dbReference type="OrthoDB" id="9796011at2"/>
<comment type="subcellular location">
    <subcellularLocation>
        <location evidence="1 24">Cell inner membrane</location>
        <topology evidence="1 24">Multi-pass membrane protein</topology>
    </subcellularLocation>
</comment>
<evidence type="ECO:0000256" key="19">
    <source>
        <dbReference type="ARBA" id="ARBA00023264"/>
    </source>
</evidence>
<dbReference type="GO" id="GO:0004143">
    <property type="term" value="F:ATP-dependent diacylglycerol kinase activity"/>
    <property type="evidence" value="ECO:0007669"/>
    <property type="project" value="UniProtKB-EC"/>
</dbReference>
<feature type="transmembrane region" description="Helical" evidence="24">
    <location>
        <begin position="110"/>
        <end position="131"/>
    </location>
</feature>
<keyword evidence="7 24" id="KW-0997">Cell inner membrane</keyword>
<evidence type="ECO:0000256" key="2">
    <source>
        <dbReference type="ARBA" id="ARBA00005967"/>
    </source>
</evidence>
<evidence type="ECO:0000256" key="18">
    <source>
        <dbReference type="ARBA" id="ARBA00023209"/>
    </source>
</evidence>
<dbReference type="GO" id="GO:0006654">
    <property type="term" value="P:phosphatidic acid biosynthetic process"/>
    <property type="evidence" value="ECO:0007669"/>
    <property type="project" value="InterPro"/>
</dbReference>
<keyword evidence="13 22" id="KW-0067">ATP-binding</keyword>
<feature type="binding site" evidence="21">
    <location>
        <position position="112"/>
    </location>
    <ligand>
        <name>substrate</name>
    </ligand>
</feature>
<dbReference type="Proteomes" id="UP000246483">
    <property type="component" value="Unassembled WGS sequence"/>
</dbReference>
<feature type="active site" description="Proton acceptor" evidence="20">
    <location>
        <position position="83"/>
    </location>
</feature>
<keyword evidence="6" id="KW-0444">Lipid biosynthesis</keyword>
<dbReference type="PANTHER" id="PTHR34299">
    <property type="entry name" value="DIACYLGLYCEROL KINASE"/>
    <property type="match status" value="1"/>
</dbReference>
<keyword evidence="16 24" id="KW-0443">Lipid metabolism</keyword>
<evidence type="ECO:0000256" key="6">
    <source>
        <dbReference type="ARBA" id="ARBA00022516"/>
    </source>
</evidence>
<dbReference type="EC" id="2.7.1.107" evidence="3 24"/>
<protein>
    <recommendedName>
        <fullName evidence="4 24">Diacylglycerol kinase</fullName>
        <ecNumber evidence="3 24">2.7.1.107</ecNumber>
    </recommendedName>
</protein>
<evidence type="ECO:0000313" key="25">
    <source>
        <dbReference type="EMBL" id="PWW46431.1"/>
    </source>
</evidence>
<feature type="binding site" evidence="23">
    <location>
        <position position="42"/>
    </location>
    <ligand>
        <name>a divalent metal cation</name>
        <dbReference type="ChEBI" id="CHEBI:60240"/>
    </ligand>
</feature>
<dbReference type="InterPro" id="IPR036945">
    <property type="entry name" value="DAGK_sf"/>
</dbReference>
<keyword evidence="19 24" id="KW-1208">Phospholipid metabolism</keyword>
<evidence type="ECO:0000256" key="22">
    <source>
        <dbReference type="PIRSR" id="PIRSR600829-3"/>
    </source>
</evidence>
<feature type="binding site" evidence="21">
    <location>
        <begin position="44"/>
        <end position="48"/>
    </location>
    <ligand>
        <name>substrate</name>
    </ligand>
</feature>
<reference evidence="25 26" key="1">
    <citation type="submission" date="2018-05" db="EMBL/GenBank/DDBJ databases">
        <title>Genomic Encyclopedia of Type Strains, Phase IV (KMG-IV): sequencing the most valuable type-strain genomes for metagenomic binning, comparative biology and taxonomic classification.</title>
        <authorList>
            <person name="Goeker M."/>
        </authorList>
    </citation>
    <scope>NUCLEOTIDE SEQUENCE [LARGE SCALE GENOMIC DNA]</scope>
    <source>
        <strain evidence="25 26">DSM 26006</strain>
    </source>
</reference>
<dbReference type="RefSeq" id="WP_040437157.1">
    <property type="nucleotide sequence ID" value="NZ_ALEE01000785.1"/>
</dbReference>
<keyword evidence="8 24" id="KW-0808">Transferase</keyword>
<evidence type="ECO:0000256" key="13">
    <source>
        <dbReference type="ARBA" id="ARBA00022840"/>
    </source>
</evidence>
<evidence type="ECO:0000256" key="5">
    <source>
        <dbReference type="ARBA" id="ARBA00022475"/>
    </source>
</evidence>
<keyword evidence="17 24" id="KW-0472">Membrane</keyword>
<feature type="binding site" evidence="22">
    <location>
        <begin position="108"/>
        <end position="109"/>
    </location>
    <ligand>
        <name>ATP</name>
        <dbReference type="ChEBI" id="CHEBI:30616"/>
    </ligand>
</feature>
<evidence type="ECO:0000256" key="9">
    <source>
        <dbReference type="ARBA" id="ARBA00022692"/>
    </source>
</evidence>
<keyword evidence="5" id="KW-1003">Cell membrane</keyword>
<dbReference type="Gene3D" id="1.10.287.3610">
    <property type="match status" value="1"/>
</dbReference>
<comment type="caution">
    <text evidence="24">Lacks conserved residue(s) required for the propagation of feature annotation.</text>
</comment>
<keyword evidence="18" id="KW-0594">Phospholipid biosynthesis</keyword>
<comment type="catalytic activity">
    <reaction evidence="24">
        <text>a 1,2-diacyl-sn-glycerol + ATP = a 1,2-diacyl-sn-glycero-3-phosphate + ADP + H(+)</text>
        <dbReference type="Rhea" id="RHEA:10272"/>
        <dbReference type="ChEBI" id="CHEBI:15378"/>
        <dbReference type="ChEBI" id="CHEBI:17815"/>
        <dbReference type="ChEBI" id="CHEBI:30616"/>
        <dbReference type="ChEBI" id="CHEBI:58608"/>
        <dbReference type="ChEBI" id="CHEBI:456216"/>
        <dbReference type="EC" id="2.7.1.107"/>
    </reaction>
</comment>
<dbReference type="InterPro" id="IPR033718">
    <property type="entry name" value="DAGK_prok"/>
</dbReference>
<dbReference type="GO" id="GO:0005886">
    <property type="term" value="C:plasma membrane"/>
    <property type="evidence" value="ECO:0007669"/>
    <property type="project" value="UniProtKB-SubCell"/>
</dbReference>
<organism evidence="25 26">
    <name type="scientific">Melaminivora alkalimesophila</name>
    <dbReference type="NCBI Taxonomy" id="1165852"/>
    <lineage>
        <taxon>Bacteria</taxon>
        <taxon>Pseudomonadati</taxon>
        <taxon>Pseudomonadota</taxon>
        <taxon>Betaproteobacteria</taxon>
        <taxon>Burkholderiales</taxon>
        <taxon>Comamonadaceae</taxon>
        <taxon>Melaminivora</taxon>
    </lineage>
</organism>
<feature type="binding site" evidence="22">
    <location>
        <position position="42"/>
    </location>
    <ligand>
        <name>ATP</name>
        <dbReference type="ChEBI" id="CHEBI:30616"/>
    </ligand>
</feature>
<feature type="binding site" evidence="21">
    <location>
        <position position="24"/>
    </location>
    <ligand>
        <name>substrate</name>
    </ligand>
</feature>
<evidence type="ECO:0000256" key="20">
    <source>
        <dbReference type="PIRSR" id="PIRSR600829-1"/>
    </source>
</evidence>
<comment type="similarity">
    <text evidence="2 24">Belongs to the bacterial diacylglycerol kinase family.</text>
</comment>
<keyword evidence="15 24" id="KW-1133">Transmembrane helix</keyword>
<feature type="transmembrane region" description="Helical" evidence="24">
    <location>
        <begin position="69"/>
        <end position="89"/>
    </location>
</feature>
<evidence type="ECO:0000256" key="10">
    <source>
        <dbReference type="ARBA" id="ARBA00022723"/>
    </source>
</evidence>
<sequence>MAEPAAPVPEPAAAAHKRRTGLLRLAHATRHSLRGLSDGWREKAFRLEACLALVLLPLAGWLGRSWVETALLGATVLLVLIVELLNSAVEAAIDRIGPDWHELSRRAKDMGSAAVLLSLLLCGGTWAAALIQRITSHG</sequence>
<comment type="caution">
    <text evidence="25">The sequence shown here is derived from an EMBL/GenBank/DDBJ whole genome shotgun (WGS) entry which is preliminary data.</text>
</comment>
<evidence type="ECO:0000256" key="24">
    <source>
        <dbReference type="RuleBase" id="RU363065"/>
    </source>
</evidence>
<evidence type="ECO:0000256" key="1">
    <source>
        <dbReference type="ARBA" id="ARBA00004429"/>
    </source>
</evidence>
<keyword evidence="12 24" id="KW-0418">Kinase</keyword>
<keyword evidence="9 24" id="KW-0812">Transmembrane</keyword>
<evidence type="ECO:0000256" key="16">
    <source>
        <dbReference type="ARBA" id="ARBA00023098"/>
    </source>
</evidence>
<evidence type="ECO:0000256" key="17">
    <source>
        <dbReference type="ARBA" id="ARBA00023136"/>
    </source>
</evidence>
<accession>A0A317RC11</accession>
<dbReference type="EMBL" id="QGUB01000004">
    <property type="protein sequence ID" value="PWW46431.1"/>
    <property type="molecule type" value="Genomic_DNA"/>
</dbReference>
<dbReference type="CDD" id="cd14264">
    <property type="entry name" value="DAGK_IM"/>
    <property type="match status" value="1"/>
</dbReference>
<evidence type="ECO:0000256" key="8">
    <source>
        <dbReference type="ARBA" id="ARBA00022679"/>
    </source>
</evidence>
<keyword evidence="26" id="KW-1185">Reference proteome</keyword>
<evidence type="ECO:0000256" key="11">
    <source>
        <dbReference type="ARBA" id="ARBA00022741"/>
    </source>
</evidence>
<evidence type="ECO:0000256" key="23">
    <source>
        <dbReference type="PIRSR" id="PIRSR600829-4"/>
    </source>
</evidence>